<reference evidence="1 2" key="1">
    <citation type="journal article" date="2024" name="Commun. Biol.">
        <title>Comparative genomic analysis of thermophilic fungi reveals convergent evolutionary adaptations and gene losses.</title>
        <authorList>
            <person name="Steindorff A.S."/>
            <person name="Aguilar-Pontes M.V."/>
            <person name="Robinson A.J."/>
            <person name="Andreopoulos B."/>
            <person name="LaButti K."/>
            <person name="Kuo A."/>
            <person name="Mondo S."/>
            <person name="Riley R."/>
            <person name="Otillar R."/>
            <person name="Haridas S."/>
            <person name="Lipzen A."/>
            <person name="Grimwood J."/>
            <person name="Schmutz J."/>
            <person name="Clum A."/>
            <person name="Reid I.D."/>
            <person name="Moisan M.C."/>
            <person name="Butler G."/>
            <person name="Nguyen T.T.M."/>
            <person name="Dewar K."/>
            <person name="Conant G."/>
            <person name="Drula E."/>
            <person name="Henrissat B."/>
            <person name="Hansel C."/>
            <person name="Singer S."/>
            <person name="Hutchinson M.I."/>
            <person name="de Vries R.P."/>
            <person name="Natvig D.O."/>
            <person name="Powell A.J."/>
            <person name="Tsang A."/>
            <person name="Grigoriev I.V."/>
        </authorList>
    </citation>
    <scope>NUCLEOTIDE SEQUENCE [LARGE SCALE GENOMIC DNA]</scope>
    <source>
        <strain evidence="1 2">CBS 494.80</strain>
    </source>
</reference>
<gene>
    <name evidence="1" type="ORF">VTL71DRAFT_12698</name>
</gene>
<name>A0ABR4CN69_9HELO</name>
<dbReference type="Proteomes" id="UP001595075">
    <property type="component" value="Unassembled WGS sequence"/>
</dbReference>
<keyword evidence="2" id="KW-1185">Reference proteome</keyword>
<dbReference type="EMBL" id="JAZHXI010000005">
    <property type="protein sequence ID" value="KAL2071463.1"/>
    <property type="molecule type" value="Genomic_DNA"/>
</dbReference>
<sequence length="89" mass="10418">MASQNLANFALDGGDPRVEKNLGQFALDNGHEGSIDKDFSIEAAQVHNDPSVLFEEYLHYAFDERFWKRWQYSYCFQLLGRWTIKLELD</sequence>
<proteinExistence type="predicted"/>
<organism evidence="1 2">
    <name type="scientific">Oculimacula yallundae</name>
    <dbReference type="NCBI Taxonomy" id="86028"/>
    <lineage>
        <taxon>Eukaryota</taxon>
        <taxon>Fungi</taxon>
        <taxon>Dikarya</taxon>
        <taxon>Ascomycota</taxon>
        <taxon>Pezizomycotina</taxon>
        <taxon>Leotiomycetes</taxon>
        <taxon>Helotiales</taxon>
        <taxon>Ploettnerulaceae</taxon>
        <taxon>Oculimacula</taxon>
    </lineage>
</organism>
<accession>A0ABR4CN69</accession>
<evidence type="ECO:0000313" key="1">
    <source>
        <dbReference type="EMBL" id="KAL2071463.1"/>
    </source>
</evidence>
<comment type="caution">
    <text evidence="1">The sequence shown here is derived from an EMBL/GenBank/DDBJ whole genome shotgun (WGS) entry which is preliminary data.</text>
</comment>
<protein>
    <submittedName>
        <fullName evidence="1">Uncharacterized protein</fullName>
    </submittedName>
</protein>
<evidence type="ECO:0000313" key="2">
    <source>
        <dbReference type="Proteomes" id="UP001595075"/>
    </source>
</evidence>